<dbReference type="SUPFAM" id="SSF51182">
    <property type="entry name" value="RmlC-like cupins"/>
    <property type="match status" value="1"/>
</dbReference>
<dbReference type="PIRSF" id="PIRSF029883">
    <property type="entry name" value="KdgF"/>
    <property type="match status" value="1"/>
</dbReference>
<dbReference type="InterPro" id="IPR025499">
    <property type="entry name" value="KdgF"/>
</dbReference>
<comment type="caution">
    <text evidence="1">The sequence shown here is derived from an EMBL/GenBank/DDBJ whole genome shotgun (WGS) entry which is preliminary data.</text>
</comment>
<organism evidence="1 2">
    <name type="scientific">Faecalibacterium langellae</name>
    <dbReference type="NCBI Taxonomy" id="3435293"/>
    <lineage>
        <taxon>Bacteria</taxon>
        <taxon>Bacillati</taxon>
        <taxon>Bacillota</taxon>
        <taxon>Clostridia</taxon>
        <taxon>Eubacteriales</taxon>
        <taxon>Oscillospiraceae</taxon>
        <taxon>Faecalibacterium</taxon>
    </lineage>
</organism>
<dbReference type="PANTHER" id="PTHR40112">
    <property type="entry name" value="H2HPP ISOMERASE"/>
    <property type="match status" value="1"/>
</dbReference>
<dbReference type="CDD" id="cd02238">
    <property type="entry name" value="cupin_KdgF"/>
    <property type="match status" value="1"/>
</dbReference>
<evidence type="ECO:0000313" key="2">
    <source>
        <dbReference type="Proteomes" id="UP000220752"/>
    </source>
</evidence>
<evidence type="ECO:0000313" key="1">
    <source>
        <dbReference type="EMBL" id="PDX58982.1"/>
    </source>
</evidence>
<dbReference type="InterPro" id="IPR013096">
    <property type="entry name" value="Cupin_2"/>
</dbReference>
<keyword evidence="2" id="KW-1185">Reference proteome</keyword>
<dbReference type="RefSeq" id="WP_005938337.1">
    <property type="nucleotide sequence ID" value="NZ_CABMES010000007.1"/>
</dbReference>
<dbReference type="InterPro" id="IPR011051">
    <property type="entry name" value="RmlC_Cupin_sf"/>
</dbReference>
<reference evidence="1 2" key="1">
    <citation type="journal article" date="2017" name="Front. Microbiol.">
        <title>New Insights into the Diversity of the Genus Faecalibacterium.</title>
        <authorList>
            <person name="Benevides L."/>
            <person name="Burman S."/>
            <person name="Martin R."/>
            <person name="Robert V."/>
            <person name="Thomas M."/>
            <person name="Miquel S."/>
            <person name="Chain F."/>
            <person name="Sokol H."/>
            <person name="Bermudez-Humaran L.G."/>
            <person name="Morrison M."/>
            <person name="Langella P."/>
            <person name="Azevedo V.A."/>
            <person name="Chatel J.M."/>
            <person name="Soares S."/>
        </authorList>
    </citation>
    <scope>NUCLEOTIDE SEQUENCE [LARGE SCALE GENOMIC DNA]</scope>
    <source>
        <strain evidence="2">CNCM I-4540</strain>
    </source>
</reference>
<dbReference type="AlphaFoldDB" id="A0A2A6ZC83"/>
<sequence>MEKQHKDAVWVPHAEIEPEVCGKGVKRRILAYSKDAMCVENTFETGGVGAMHCHPHTQVTYIVSGRYRFTIGDETREVGPGDTLLKQDGVMHGCVCLEGGVMLDFFTPMREDFV</sequence>
<proteinExistence type="predicted"/>
<dbReference type="InterPro" id="IPR014710">
    <property type="entry name" value="RmlC-like_jellyroll"/>
</dbReference>
<dbReference type="PANTHER" id="PTHR40112:SF1">
    <property type="entry name" value="H2HPP ISOMERASE"/>
    <property type="match status" value="1"/>
</dbReference>
<accession>A0A2A6ZC83</accession>
<dbReference type="Proteomes" id="UP000220752">
    <property type="component" value="Unassembled WGS sequence"/>
</dbReference>
<gene>
    <name evidence="1" type="ORF">CGS46_05690</name>
</gene>
<name>A0A2A6ZC83_9FIRM</name>
<protein>
    <submittedName>
        <fullName evidence="1">Cupin</fullName>
    </submittedName>
</protein>
<dbReference type="Pfam" id="PF07883">
    <property type="entry name" value="Cupin_2"/>
    <property type="match status" value="1"/>
</dbReference>
<dbReference type="InterPro" id="IPR052535">
    <property type="entry name" value="Bacilysin_H2HPP_isomerase"/>
</dbReference>
<dbReference type="Gene3D" id="2.60.120.10">
    <property type="entry name" value="Jelly Rolls"/>
    <property type="match status" value="1"/>
</dbReference>
<dbReference type="EMBL" id="NMTQ01000021">
    <property type="protein sequence ID" value="PDX58982.1"/>
    <property type="molecule type" value="Genomic_DNA"/>
</dbReference>